<dbReference type="GO" id="GO:0030968">
    <property type="term" value="P:endoplasmic reticulum unfolded protein response"/>
    <property type="evidence" value="ECO:0007669"/>
    <property type="project" value="TreeGrafter"/>
</dbReference>
<dbReference type="Gene3D" id="3.90.70.80">
    <property type="match status" value="1"/>
</dbReference>
<keyword evidence="5 6" id="KW-0788">Thiol protease</keyword>
<reference evidence="9 10" key="1">
    <citation type="journal article" date="2009" name="Science">
        <title>Green evolution and dynamic adaptations revealed by genomes of the marine picoeukaryotes Micromonas.</title>
        <authorList>
            <person name="Worden A.Z."/>
            <person name="Lee J.H."/>
            <person name="Mock T."/>
            <person name="Rouze P."/>
            <person name="Simmons M.P."/>
            <person name="Aerts A.L."/>
            <person name="Allen A.E."/>
            <person name="Cuvelier M.L."/>
            <person name="Derelle E."/>
            <person name="Everett M.V."/>
            <person name="Foulon E."/>
            <person name="Grimwood J."/>
            <person name="Gundlach H."/>
            <person name="Henrissat B."/>
            <person name="Napoli C."/>
            <person name="McDonald S.M."/>
            <person name="Parker M.S."/>
            <person name="Rombauts S."/>
            <person name="Salamov A."/>
            <person name="Von Dassow P."/>
            <person name="Badger J.H."/>
            <person name="Coutinho P.M."/>
            <person name="Demir E."/>
            <person name="Dubchak I."/>
            <person name="Gentemann C."/>
            <person name="Eikrem W."/>
            <person name="Gready J.E."/>
            <person name="John U."/>
            <person name="Lanier W."/>
            <person name="Lindquist E.A."/>
            <person name="Lucas S."/>
            <person name="Mayer K.F."/>
            <person name="Moreau H."/>
            <person name="Not F."/>
            <person name="Otillar R."/>
            <person name="Panaud O."/>
            <person name="Pangilinan J."/>
            <person name="Paulsen I."/>
            <person name="Piegu B."/>
            <person name="Poliakov A."/>
            <person name="Robbens S."/>
            <person name="Schmutz J."/>
            <person name="Toulza E."/>
            <person name="Wyss T."/>
            <person name="Zelensky A."/>
            <person name="Zhou K."/>
            <person name="Armbrust E.V."/>
            <person name="Bhattacharya D."/>
            <person name="Goodenough U.W."/>
            <person name="Van de Peer Y."/>
            <person name="Grigoriev I.V."/>
        </authorList>
    </citation>
    <scope>NUCLEOTIDE SEQUENCE [LARGE SCALE GENOMIC DNA]</scope>
    <source>
        <strain evidence="10">RCC299 / NOUM17</strain>
    </source>
</reference>
<sequence length="222" mass="24130">MSSPSAPSAPSAPSYQDDGTVAVRRVIDSDNSCLFNAVGYVTSRSLKEAPRLRRVIADAVAGDTFTYTEGFLGKPNAEYCAWIMDSQHWGGAVELSILAKHHRKEIAAYDIQTQRCDVYGTGEGYSERVMLLYDGLHYDAMALTYEGAPPDMDITIVPSTGPEADAADAKARRVVAEAHAARQFTDTANFTLRCLVCQKGLVGEKEAVEHAKSTGHQNFGEY</sequence>
<evidence type="ECO:0000256" key="4">
    <source>
        <dbReference type="ARBA" id="ARBA00022801"/>
    </source>
</evidence>
<comment type="subcellular location">
    <subcellularLocation>
        <location evidence="6">Cytoplasm</location>
    </subcellularLocation>
</comment>
<accession>C1E4A2</accession>
<dbReference type="Proteomes" id="UP000002009">
    <property type="component" value="Chromosome 4"/>
</dbReference>
<dbReference type="SUPFAM" id="SSF54001">
    <property type="entry name" value="Cysteine proteinases"/>
    <property type="match status" value="1"/>
</dbReference>
<evidence type="ECO:0000256" key="2">
    <source>
        <dbReference type="ARBA" id="ARBA00022670"/>
    </source>
</evidence>
<dbReference type="CDD" id="cd22793">
    <property type="entry name" value="OTU_plant_OTU1_2-like"/>
    <property type="match status" value="1"/>
</dbReference>
<protein>
    <recommendedName>
        <fullName evidence="6">Ubiquitin thioesterase OTU</fullName>
        <ecNumber evidence="6">3.4.19.12</ecNumber>
    </recommendedName>
</protein>
<dbReference type="Pfam" id="PF24560">
    <property type="entry name" value="zf-C2H2_OTU1_C"/>
    <property type="match status" value="1"/>
</dbReference>
<dbReference type="InterPro" id="IPR057766">
    <property type="entry name" value="Znf-C2H2_OTU1-like_C"/>
</dbReference>
<feature type="domain" description="OTU1-like C-terminal C2H2-type zinc finger" evidence="8">
    <location>
        <begin position="188"/>
        <end position="222"/>
    </location>
</feature>
<keyword evidence="2" id="KW-0645">Protease</keyword>
<dbReference type="EC" id="3.4.19.12" evidence="6"/>
<dbReference type="AlphaFoldDB" id="C1E4A2"/>
<keyword evidence="3 6" id="KW-0833">Ubl conjugation pathway</keyword>
<dbReference type="STRING" id="296587.C1E4A2"/>
<dbReference type="Pfam" id="PF02338">
    <property type="entry name" value="OTU"/>
    <property type="match status" value="1"/>
</dbReference>
<dbReference type="InterPro" id="IPR038765">
    <property type="entry name" value="Papain-like_cys_pep_sf"/>
</dbReference>
<dbReference type="InParanoid" id="C1E4A2"/>
<dbReference type="KEGG" id="mis:MICPUN_81100"/>
<organism evidence="9 10">
    <name type="scientific">Micromonas commoda (strain RCC299 / NOUM17 / CCMP2709)</name>
    <name type="common">Picoplanktonic green alga</name>
    <dbReference type="NCBI Taxonomy" id="296587"/>
    <lineage>
        <taxon>Eukaryota</taxon>
        <taxon>Viridiplantae</taxon>
        <taxon>Chlorophyta</taxon>
        <taxon>Mamiellophyceae</taxon>
        <taxon>Mamiellales</taxon>
        <taxon>Mamiellaceae</taxon>
        <taxon>Micromonas</taxon>
    </lineage>
</organism>
<dbReference type="FunCoup" id="C1E4A2">
    <property type="interactions" value="1402"/>
</dbReference>
<dbReference type="GeneID" id="8242717"/>
<evidence type="ECO:0000256" key="6">
    <source>
        <dbReference type="RuleBase" id="RU367104"/>
    </source>
</evidence>
<gene>
    <name evidence="9" type="ORF">MICPUN_81100</name>
</gene>
<name>C1E4A2_MICCC</name>
<dbReference type="OMA" id="TRCILVY"/>
<comment type="catalytic activity">
    <reaction evidence="1 6">
        <text>Thiol-dependent hydrolysis of ester, thioester, amide, peptide and isopeptide bonds formed by the C-terminal Gly of ubiquitin (a 76-residue protein attached to proteins as an intracellular targeting signal).</text>
        <dbReference type="EC" id="3.4.19.12"/>
    </reaction>
</comment>
<keyword evidence="6" id="KW-0963">Cytoplasm</keyword>
<evidence type="ECO:0000256" key="3">
    <source>
        <dbReference type="ARBA" id="ARBA00022786"/>
    </source>
</evidence>
<dbReference type="RefSeq" id="XP_002501821.1">
    <property type="nucleotide sequence ID" value="XM_002501775.1"/>
</dbReference>
<evidence type="ECO:0000313" key="9">
    <source>
        <dbReference type="EMBL" id="ACO63079.1"/>
    </source>
</evidence>
<dbReference type="GO" id="GO:0004843">
    <property type="term" value="F:cysteine-type deubiquitinase activity"/>
    <property type="evidence" value="ECO:0007669"/>
    <property type="project" value="UniProtKB-UniRule"/>
</dbReference>
<dbReference type="GO" id="GO:0005829">
    <property type="term" value="C:cytosol"/>
    <property type="evidence" value="ECO:0007669"/>
    <property type="project" value="TreeGrafter"/>
</dbReference>
<proteinExistence type="predicted"/>
<dbReference type="eggNOG" id="KOG3288">
    <property type="taxonomic scope" value="Eukaryota"/>
</dbReference>
<evidence type="ECO:0000256" key="1">
    <source>
        <dbReference type="ARBA" id="ARBA00000707"/>
    </source>
</evidence>
<feature type="domain" description="OTU" evidence="7">
    <location>
        <begin position="29"/>
        <end position="119"/>
    </location>
</feature>
<evidence type="ECO:0000259" key="8">
    <source>
        <dbReference type="Pfam" id="PF24560"/>
    </source>
</evidence>
<dbReference type="OrthoDB" id="65596at2759"/>
<evidence type="ECO:0000259" key="7">
    <source>
        <dbReference type="Pfam" id="PF02338"/>
    </source>
</evidence>
<dbReference type="GO" id="GO:0036503">
    <property type="term" value="P:ERAD pathway"/>
    <property type="evidence" value="ECO:0007669"/>
    <property type="project" value="TreeGrafter"/>
</dbReference>
<keyword evidence="4 6" id="KW-0378">Hydrolase</keyword>
<dbReference type="PANTHER" id="PTHR13312">
    <property type="entry name" value="HIV-INDUCED PROTEIN-7-LIKE PROTEASE"/>
    <property type="match status" value="1"/>
</dbReference>
<dbReference type="InterPro" id="IPR003323">
    <property type="entry name" value="OTU_dom"/>
</dbReference>
<comment type="function">
    <text evidence="6">Hydrolase that can remove conjugated ubiquitin from proteins and may therefore play an important regulatory role at the level of protein turnover by preventing degradation.</text>
</comment>
<keyword evidence="10" id="KW-1185">Reference proteome</keyword>
<evidence type="ECO:0000313" key="10">
    <source>
        <dbReference type="Proteomes" id="UP000002009"/>
    </source>
</evidence>
<evidence type="ECO:0000256" key="5">
    <source>
        <dbReference type="ARBA" id="ARBA00022807"/>
    </source>
</evidence>
<dbReference type="EMBL" id="CP001325">
    <property type="protein sequence ID" value="ACO63079.1"/>
    <property type="molecule type" value="Genomic_DNA"/>
</dbReference>
<dbReference type="GO" id="GO:0016579">
    <property type="term" value="P:protein deubiquitination"/>
    <property type="evidence" value="ECO:0007669"/>
    <property type="project" value="TreeGrafter"/>
</dbReference>
<dbReference type="PANTHER" id="PTHR13312:SF0">
    <property type="entry name" value="UBIQUITIN THIOESTERASE OTU1"/>
    <property type="match status" value="1"/>
</dbReference>
<dbReference type="GO" id="GO:0005634">
    <property type="term" value="C:nucleus"/>
    <property type="evidence" value="ECO:0007669"/>
    <property type="project" value="TreeGrafter"/>
</dbReference>